<dbReference type="Proteomes" id="UP000199242">
    <property type="component" value="Unassembled WGS sequence"/>
</dbReference>
<sequence>MKIDELCELIRTELKEKEVISPSTHFKELENYGSLSAIVIIDLIEKKFGVKINPRSFRSINSVNDIVDVIGTEKFN</sequence>
<protein>
    <submittedName>
        <fullName evidence="2">Acyl carrier protein</fullName>
    </submittedName>
</protein>
<accession>A0ABY0QTJ2</accession>
<evidence type="ECO:0000313" key="3">
    <source>
        <dbReference type="Proteomes" id="UP000199242"/>
    </source>
</evidence>
<name>A0ABY0QTJ2_9FLAO</name>
<reference evidence="2 3" key="1">
    <citation type="submission" date="2016-10" db="EMBL/GenBank/DDBJ databases">
        <authorList>
            <person name="Varghese N."/>
            <person name="Submissions S."/>
        </authorList>
    </citation>
    <scope>NUCLEOTIDE SEQUENCE [LARGE SCALE GENOMIC DNA]</scope>
    <source>
        <strain evidence="2 3">CGMCC 1.10941</strain>
    </source>
</reference>
<organism evidence="2 3">
    <name type="scientific">Chryseobacterium taihuense</name>
    <dbReference type="NCBI Taxonomy" id="1141221"/>
    <lineage>
        <taxon>Bacteria</taxon>
        <taxon>Pseudomonadati</taxon>
        <taxon>Bacteroidota</taxon>
        <taxon>Flavobacteriia</taxon>
        <taxon>Flavobacteriales</taxon>
        <taxon>Weeksellaceae</taxon>
        <taxon>Chryseobacterium group</taxon>
        <taxon>Chryseobacterium</taxon>
    </lineage>
</organism>
<dbReference type="InterPro" id="IPR009081">
    <property type="entry name" value="PP-bd_ACP"/>
</dbReference>
<comment type="caution">
    <text evidence="2">The sequence shown here is derived from an EMBL/GenBank/DDBJ whole genome shotgun (WGS) entry which is preliminary data.</text>
</comment>
<keyword evidence="3" id="KW-1185">Reference proteome</keyword>
<evidence type="ECO:0000313" key="2">
    <source>
        <dbReference type="EMBL" id="SDL85680.1"/>
    </source>
</evidence>
<feature type="domain" description="Carrier" evidence="1">
    <location>
        <begin position="1"/>
        <end position="74"/>
    </location>
</feature>
<evidence type="ECO:0000259" key="1">
    <source>
        <dbReference type="PROSITE" id="PS50075"/>
    </source>
</evidence>
<dbReference type="SUPFAM" id="SSF47336">
    <property type="entry name" value="ACP-like"/>
    <property type="match status" value="1"/>
</dbReference>
<dbReference type="PROSITE" id="PS50075">
    <property type="entry name" value="CARRIER"/>
    <property type="match status" value="1"/>
</dbReference>
<dbReference type="EMBL" id="FNHD01000007">
    <property type="protein sequence ID" value="SDL85680.1"/>
    <property type="molecule type" value="Genomic_DNA"/>
</dbReference>
<dbReference type="Pfam" id="PF00550">
    <property type="entry name" value="PP-binding"/>
    <property type="match status" value="1"/>
</dbReference>
<proteinExistence type="predicted"/>
<dbReference type="InterPro" id="IPR036736">
    <property type="entry name" value="ACP-like_sf"/>
</dbReference>
<dbReference type="Gene3D" id="1.10.1200.10">
    <property type="entry name" value="ACP-like"/>
    <property type="match status" value="1"/>
</dbReference>
<gene>
    <name evidence="2" type="ORF">SAMN05216273_107139</name>
</gene>
<dbReference type="RefSeq" id="WP_089743608.1">
    <property type="nucleotide sequence ID" value="NZ_FNHD01000007.1"/>
</dbReference>